<dbReference type="EMBL" id="SWCO01000009">
    <property type="protein sequence ID" value="TKB01999.1"/>
    <property type="molecule type" value="Genomic_DNA"/>
</dbReference>
<dbReference type="Proteomes" id="UP000305471">
    <property type="component" value="Unassembled WGS sequence"/>
</dbReference>
<dbReference type="OrthoDB" id="8702396at2"/>
<dbReference type="RefSeq" id="WP_136783122.1">
    <property type="nucleotide sequence ID" value="NZ_SWCO01000009.1"/>
</dbReference>
<sequence length="130" mass="15313">MAKHLKHKDVENILNLLISWQYELTWDLLVKECEQKLGLVTTRQALSRKTMIQNTFNETKERLKTKGEVTARPNSINIAHQRIERLAKENEVLKKQNQLLLEQFIVWQYNATAHGLTKQQLEKPIPKLKD</sequence>
<comment type="caution">
    <text evidence="2">The sequence shown here is derived from an EMBL/GenBank/DDBJ whole genome shotgun (WGS) entry which is preliminary data.</text>
</comment>
<protein>
    <submittedName>
        <fullName evidence="2">Uncharacterized protein</fullName>
    </submittedName>
</protein>
<gene>
    <name evidence="2" type="ORF">E5672_15995</name>
</gene>
<keyword evidence="3" id="KW-1185">Reference proteome</keyword>
<evidence type="ECO:0000313" key="2">
    <source>
        <dbReference type="EMBL" id="TKB01999.1"/>
    </source>
</evidence>
<name>A0A4U0Z8J4_9ALTE</name>
<proteinExistence type="predicted"/>
<keyword evidence="1" id="KW-0175">Coiled coil</keyword>
<dbReference type="AlphaFoldDB" id="A0A4U0Z8J4"/>
<accession>A0A4U0Z8J4</accession>
<organism evidence="2 3">
    <name type="scientific">Alteromonas portus</name>
    <dbReference type="NCBI Taxonomy" id="2565549"/>
    <lineage>
        <taxon>Bacteria</taxon>
        <taxon>Pseudomonadati</taxon>
        <taxon>Pseudomonadota</taxon>
        <taxon>Gammaproteobacteria</taxon>
        <taxon>Alteromonadales</taxon>
        <taxon>Alteromonadaceae</taxon>
        <taxon>Alteromonas/Salinimonas group</taxon>
        <taxon>Alteromonas</taxon>
    </lineage>
</organism>
<evidence type="ECO:0000313" key="3">
    <source>
        <dbReference type="Proteomes" id="UP000305471"/>
    </source>
</evidence>
<feature type="coiled-coil region" evidence="1">
    <location>
        <begin position="76"/>
        <end position="103"/>
    </location>
</feature>
<evidence type="ECO:0000256" key="1">
    <source>
        <dbReference type="SAM" id="Coils"/>
    </source>
</evidence>
<reference evidence="2 3" key="1">
    <citation type="submission" date="2019-04" db="EMBL/GenBank/DDBJ databases">
        <title>Alteromonas portus sp. nov., an alginate lyase-excreting marine bacterium.</title>
        <authorList>
            <person name="Huang H."/>
            <person name="Mo K."/>
            <person name="Bao S."/>
        </authorList>
    </citation>
    <scope>NUCLEOTIDE SEQUENCE [LARGE SCALE GENOMIC DNA]</scope>
    <source>
        <strain evidence="2 3">HB161718</strain>
    </source>
</reference>